<dbReference type="AlphaFoldDB" id="A0A2T3AT25"/>
<gene>
    <name evidence="2" type="ORF">M430DRAFT_21985</name>
</gene>
<dbReference type="Proteomes" id="UP000241818">
    <property type="component" value="Unassembled WGS sequence"/>
</dbReference>
<dbReference type="OrthoDB" id="4502894at2759"/>
<keyword evidence="1" id="KW-1133">Transmembrane helix</keyword>
<reference evidence="2 3" key="1">
    <citation type="journal article" date="2018" name="New Phytol.">
        <title>Comparative genomics and transcriptomics depict ericoid mycorrhizal fungi as versatile saprotrophs and plant mutualists.</title>
        <authorList>
            <person name="Martino E."/>
            <person name="Morin E."/>
            <person name="Grelet G.A."/>
            <person name="Kuo A."/>
            <person name="Kohler A."/>
            <person name="Daghino S."/>
            <person name="Barry K.W."/>
            <person name="Cichocki N."/>
            <person name="Clum A."/>
            <person name="Dockter R.B."/>
            <person name="Hainaut M."/>
            <person name="Kuo R.C."/>
            <person name="LaButti K."/>
            <person name="Lindahl B.D."/>
            <person name="Lindquist E.A."/>
            <person name="Lipzen A."/>
            <person name="Khouja H.R."/>
            <person name="Magnuson J."/>
            <person name="Murat C."/>
            <person name="Ohm R.A."/>
            <person name="Singer S.W."/>
            <person name="Spatafora J.W."/>
            <person name="Wang M."/>
            <person name="Veneault-Fourrey C."/>
            <person name="Henrissat B."/>
            <person name="Grigoriev I.V."/>
            <person name="Martin F.M."/>
            <person name="Perotto S."/>
        </authorList>
    </citation>
    <scope>NUCLEOTIDE SEQUENCE [LARGE SCALE GENOMIC DNA]</scope>
    <source>
        <strain evidence="2 3">ATCC 22711</strain>
    </source>
</reference>
<organism evidence="2 3">
    <name type="scientific">Amorphotheca resinae ATCC 22711</name>
    <dbReference type="NCBI Taxonomy" id="857342"/>
    <lineage>
        <taxon>Eukaryota</taxon>
        <taxon>Fungi</taxon>
        <taxon>Dikarya</taxon>
        <taxon>Ascomycota</taxon>
        <taxon>Pezizomycotina</taxon>
        <taxon>Leotiomycetes</taxon>
        <taxon>Helotiales</taxon>
        <taxon>Amorphothecaceae</taxon>
        <taxon>Amorphotheca</taxon>
    </lineage>
</organism>
<dbReference type="GeneID" id="36572694"/>
<evidence type="ECO:0000313" key="3">
    <source>
        <dbReference type="Proteomes" id="UP000241818"/>
    </source>
</evidence>
<dbReference type="RefSeq" id="XP_024717809.1">
    <property type="nucleotide sequence ID" value="XM_024864613.1"/>
</dbReference>
<dbReference type="EMBL" id="KZ679016">
    <property type="protein sequence ID" value="PSS10630.1"/>
    <property type="molecule type" value="Genomic_DNA"/>
</dbReference>
<keyword evidence="1" id="KW-0472">Membrane</keyword>
<protein>
    <submittedName>
        <fullName evidence="2">Uncharacterized protein</fullName>
    </submittedName>
</protein>
<keyword evidence="3" id="KW-1185">Reference proteome</keyword>
<feature type="transmembrane region" description="Helical" evidence="1">
    <location>
        <begin position="47"/>
        <end position="64"/>
    </location>
</feature>
<feature type="transmembrane region" description="Helical" evidence="1">
    <location>
        <begin position="70"/>
        <end position="91"/>
    </location>
</feature>
<evidence type="ECO:0000256" key="1">
    <source>
        <dbReference type="SAM" id="Phobius"/>
    </source>
</evidence>
<proteinExistence type="predicted"/>
<feature type="transmembrane region" description="Helical" evidence="1">
    <location>
        <begin position="103"/>
        <end position="122"/>
    </location>
</feature>
<sequence>MRPLMFDGPMRGMPMLRLCDTPQSNKTNNPPSVQDIFGSILEQPPKMAWLAVVGSVFYYILLPFTVLSRWLLVALAPAFYLGSFILSAMLFPLRSLAKLETLYIYLGVAALIGLVTGSLLHLSSTVLASLFNLTPTLEEKGRSAVSVRRVKEQRKLEEVWQSSSSAGDRARLRSDPSLERKYAEWLEKDVGKRKEDQGLLGQTIIEEDDDSEAGF</sequence>
<evidence type="ECO:0000313" key="2">
    <source>
        <dbReference type="EMBL" id="PSS10630.1"/>
    </source>
</evidence>
<name>A0A2T3AT25_AMORE</name>
<keyword evidence="1" id="KW-0812">Transmembrane</keyword>
<dbReference type="InParanoid" id="A0A2T3AT25"/>
<accession>A0A2T3AT25</accession>